<evidence type="ECO:0000256" key="1">
    <source>
        <dbReference type="SAM" id="MobiDB-lite"/>
    </source>
</evidence>
<keyword evidence="3" id="KW-1185">Reference proteome</keyword>
<proteinExistence type="predicted"/>
<sequence length="170" mass="17557">MPPLTATAHQSKASILASASRCSFPLSSLPYPAHNPVEGTRRVESLATDGGRARCRPPGPGRIAGRSKPAAAKNVRLVEGVMSTPGLACSCLTTTTTLRAEPASRTGNSLFPKHLIPRRAPSPSSTHAQTLAHTQCAIAGSSFSPKAAAPAGARIHARGFDAGCWMLHCG</sequence>
<name>A0A167MLX0_CALVF</name>
<dbReference type="AlphaFoldDB" id="A0A167MLX0"/>
<feature type="region of interest" description="Disordered" evidence="1">
    <location>
        <begin position="104"/>
        <end position="130"/>
    </location>
</feature>
<protein>
    <submittedName>
        <fullName evidence="2">Uncharacterized protein</fullName>
    </submittedName>
</protein>
<evidence type="ECO:0000313" key="3">
    <source>
        <dbReference type="Proteomes" id="UP000076738"/>
    </source>
</evidence>
<dbReference type="EMBL" id="KV417282">
    <property type="protein sequence ID" value="KZO96855.1"/>
    <property type="molecule type" value="Genomic_DNA"/>
</dbReference>
<dbReference type="Proteomes" id="UP000076738">
    <property type="component" value="Unassembled WGS sequence"/>
</dbReference>
<feature type="region of interest" description="Disordered" evidence="1">
    <location>
        <begin position="45"/>
        <end position="68"/>
    </location>
</feature>
<gene>
    <name evidence="2" type="ORF">CALVIDRAFT_101167</name>
</gene>
<accession>A0A167MLX0</accession>
<organism evidence="2 3">
    <name type="scientific">Calocera viscosa (strain TUFC12733)</name>
    <dbReference type="NCBI Taxonomy" id="1330018"/>
    <lineage>
        <taxon>Eukaryota</taxon>
        <taxon>Fungi</taxon>
        <taxon>Dikarya</taxon>
        <taxon>Basidiomycota</taxon>
        <taxon>Agaricomycotina</taxon>
        <taxon>Dacrymycetes</taxon>
        <taxon>Dacrymycetales</taxon>
        <taxon>Dacrymycetaceae</taxon>
        <taxon>Calocera</taxon>
    </lineage>
</organism>
<evidence type="ECO:0000313" key="2">
    <source>
        <dbReference type="EMBL" id="KZO96855.1"/>
    </source>
</evidence>
<reference evidence="2 3" key="1">
    <citation type="journal article" date="2016" name="Mol. Biol. Evol.">
        <title>Comparative Genomics of Early-Diverging Mushroom-Forming Fungi Provides Insights into the Origins of Lignocellulose Decay Capabilities.</title>
        <authorList>
            <person name="Nagy L.G."/>
            <person name="Riley R."/>
            <person name="Tritt A."/>
            <person name="Adam C."/>
            <person name="Daum C."/>
            <person name="Floudas D."/>
            <person name="Sun H."/>
            <person name="Yadav J.S."/>
            <person name="Pangilinan J."/>
            <person name="Larsson K.H."/>
            <person name="Matsuura K."/>
            <person name="Barry K."/>
            <person name="Labutti K."/>
            <person name="Kuo R."/>
            <person name="Ohm R.A."/>
            <person name="Bhattacharya S.S."/>
            <person name="Shirouzu T."/>
            <person name="Yoshinaga Y."/>
            <person name="Martin F.M."/>
            <person name="Grigoriev I.V."/>
            <person name="Hibbett D.S."/>
        </authorList>
    </citation>
    <scope>NUCLEOTIDE SEQUENCE [LARGE SCALE GENOMIC DNA]</scope>
    <source>
        <strain evidence="2 3">TUFC12733</strain>
    </source>
</reference>